<comment type="caution">
    <text evidence="1">The sequence shown here is derived from an EMBL/GenBank/DDBJ whole genome shotgun (WGS) entry which is preliminary data.</text>
</comment>
<evidence type="ECO:0000313" key="2">
    <source>
        <dbReference type="Proteomes" id="UP001610563"/>
    </source>
</evidence>
<dbReference type="PANTHER" id="PTHR47064:SF2">
    <property type="entry name" value="SMP-30_GLUCONOLACTONASE_LRE-LIKE REGION DOMAIN-CONTAINING PROTEIN-RELATED"/>
    <property type="match status" value="1"/>
</dbReference>
<dbReference type="SUPFAM" id="SSF63829">
    <property type="entry name" value="Calcium-dependent phosphotriesterase"/>
    <property type="match status" value="1"/>
</dbReference>
<dbReference type="InterPro" id="IPR011042">
    <property type="entry name" value="6-blade_b-propeller_TolB-like"/>
</dbReference>
<gene>
    <name evidence="1" type="ORF">BJX66DRAFT_315398</name>
</gene>
<keyword evidence="2" id="KW-1185">Reference proteome</keyword>
<dbReference type="PANTHER" id="PTHR47064">
    <property type="entry name" value="PUTATIVE (AFU_ORTHOLOGUE AFUA_1G08990)-RELATED"/>
    <property type="match status" value="1"/>
</dbReference>
<name>A0ABR4FPH4_9EURO</name>
<evidence type="ECO:0008006" key="3">
    <source>
        <dbReference type="Google" id="ProtNLM"/>
    </source>
</evidence>
<dbReference type="EMBL" id="JBFTWV010000153">
    <property type="protein sequence ID" value="KAL2785145.1"/>
    <property type="molecule type" value="Genomic_DNA"/>
</dbReference>
<protein>
    <recommendedName>
        <fullName evidence="3">SMP-30/Gluconolactonase/LRE-like region domain-containing protein</fullName>
    </recommendedName>
</protein>
<organism evidence="1 2">
    <name type="scientific">Aspergillus keveii</name>
    <dbReference type="NCBI Taxonomy" id="714993"/>
    <lineage>
        <taxon>Eukaryota</taxon>
        <taxon>Fungi</taxon>
        <taxon>Dikarya</taxon>
        <taxon>Ascomycota</taxon>
        <taxon>Pezizomycotina</taxon>
        <taxon>Eurotiomycetes</taxon>
        <taxon>Eurotiomycetidae</taxon>
        <taxon>Eurotiales</taxon>
        <taxon>Aspergillaceae</taxon>
        <taxon>Aspergillus</taxon>
        <taxon>Aspergillus subgen. Nidulantes</taxon>
    </lineage>
</organism>
<evidence type="ECO:0000313" key="1">
    <source>
        <dbReference type="EMBL" id="KAL2785145.1"/>
    </source>
</evidence>
<accession>A0ABR4FPH4</accession>
<proteinExistence type="predicted"/>
<dbReference type="Gene3D" id="2.120.10.30">
    <property type="entry name" value="TolB, C-terminal domain"/>
    <property type="match status" value="1"/>
</dbReference>
<dbReference type="InterPro" id="IPR052988">
    <property type="entry name" value="Oryzine_lactonohydrolase"/>
</dbReference>
<dbReference type="Proteomes" id="UP001610563">
    <property type="component" value="Unassembled WGS sequence"/>
</dbReference>
<reference evidence="1 2" key="1">
    <citation type="submission" date="2024-07" db="EMBL/GenBank/DDBJ databases">
        <title>Section-level genome sequencing and comparative genomics of Aspergillus sections Usti and Cavernicolus.</title>
        <authorList>
            <consortium name="Lawrence Berkeley National Laboratory"/>
            <person name="Nybo J.L."/>
            <person name="Vesth T.C."/>
            <person name="Theobald S."/>
            <person name="Frisvad J.C."/>
            <person name="Larsen T.O."/>
            <person name="Kjaerboelling I."/>
            <person name="Rothschild-Mancinelli K."/>
            <person name="Lyhne E.K."/>
            <person name="Kogle M.E."/>
            <person name="Barry K."/>
            <person name="Clum A."/>
            <person name="Na H."/>
            <person name="Ledsgaard L."/>
            <person name="Lin J."/>
            <person name="Lipzen A."/>
            <person name="Kuo A."/>
            <person name="Riley R."/>
            <person name="Mondo S."/>
            <person name="Labutti K."/>
            <person name="Haridas S."/>
            <person name="Pangalinan J."/>
            <person name="Salamov A.A."/>
            <person name="Simmons B.A."/>
            <person name="Magnuson J.K."/>
            <person name="Chen J."/>
            <person name="Drula E."/>
            <person name="Henrissat B."/>
            <person name="Wiebenga A."/>
            <person name="Lubbers R.J."/>
            <person name="Gomes A.C."/>
            <person name="Makela M.R."/>
            <person name="Stajich J."/>
            <person name="Grigoriev I.V."/>
            <person name="Mortensen U.H."/>
            <person name="De Vries R.P."/>
            <person name="Baker S.E."/>
            <person name="Andersen M.R."/>
        </authorList>
    </citation>
    <scope>NUCLEOTIDE SEQUENCE [LARGE SCALE GENOMIC DNA]</scope>
    <source>
        <strain evidence="1 2">CBS 209.92</strain>
    </source>
</reference>
<sequence>MASSSARKGTLTQPSTLVYMEASAPYKTTVLLDNFHSRRFNSINDVVIHSDGSIWFTDPPYYFEQGFRPESELSTSSATPIGVSCPLFTRGNSRRLFALCSGLYWHIAHSLDAHCRPAG</sequence>